<dbReference type="Pfam" id="PF12345">
    <property type="entry name" value="DUF3641"/>
    <property type="match status" value="1"/>
</dbReference>
<dbReference type="GO" id="GO:0051536">
    <property type="term" value="F:iron-sulfur cluster binding"/>
    <property type="evidence" value="ECO:0007669"/>
    <property type="project" value="UniProtKB-KW"/>
</dbReference>
<organism evidence="7 8">
    <name type="scientific">Pseudo-nitzschia multistriata</name>
    <dbReference type="NCBI Taxonomy" id="183589"/>
    <lineage>
        <taxon>Eukaryota</taxon>
        <taxon>Sar</taxon>
        <taxon>Stramenopiles</taxon>
        <taxon>Ochrophyta</taxon>
        <taxon>Bacillariophyta</taxon>
        <taxon>Bacillariophyceae</taxon>
        <taxon>Bacillariophycidae</taxon>
        <taxon>Bacillariales</taxon>
        <taxon>Bacillariaceae</taxon>
        <taxon>Pseudo-nitzschia</taxon>
    </lineage>
</organism>
<feature type="domain" description="Arsenosugar biosynthesis radical SAM protein ArsS-like C-terminal" evidence="6">
    <location>
        <begin position="394"/>
        <end position="529"/>
    </location>
</feature>
<dbReference type="GO" id="GO:0003824">
    <property type="term" value="F:catalytic activity"/>
    <property type="evidence" value="ECO:0007669"/>
    <property type="project" value="InterPro"/>
</dbReference>
<dbReference type="SUPFAM" id="SSF102114">
    <property type="entry name" value="Radical SAM enzymes"/>
    <property type="match status" value="1"/>
</dbReference>
<keyword evidence="8" id="KW-1185">Reference proteome</keyword>
<dbReference type="Gene3D" id="3.20.20.70">
    <property type="entry name" value="Aldolase class I"/>
    <property type="match status" value="1"/>
</dbReference>
<dbReference type="CDD" id="cd01335">
    <property type="entry name" value="Radical_SAM"/>
    <property type="match status" value="1"/>
</dbReference>
<evidence type="ECO:0000313" key="7">
    <source>
        <dbReference type="EMBL" id="VEU36265.1"/>
    </source>
</evidence>
<dbReference type="InterPro" id="IPR058240">
    <property type="entry name" value="rSAM_sf"/>
</dbReference>
<dbReference type="InterPro" id="IPR013785">
    <property type="entry name" value="Aldolase_TIM"/>
</dbReference>
<evidence type="ECO:0000256" key="4">
    <source>
        <dbReference type="ARBA" id="ARBA00023014"/>
    </source>
</evidence>
<accession>A0A448Z2N0</accession>
<evidence type="ECO:0000256" key="1">
    <source>
        <dbReference type="ARBA" id="ARBA00022691"/>
    </source>
</evidence>
<evidence type="ECO:0000259" key="6">
    <source>
        <dbReference type="Pfam" id="PF12345"/>
    </source>
</evidence>
<keyword evidence="1" id="KW-0949">S-adenosyl-L-methionine</keyword>
<dbReference type="InterPro" id="IPR026351">
    <property type="entry name" value="rSAM_ArsS-like"/>
</dbReference>
<reference evidence="7 8" key="1">
    <citation type="submission" date="2019-01" db="EMBL/GenBank/DDBJ databases">
        <authorList>
            <person name="Ferrante I. M."/>
        </authorList>
    </citation>
    <scope>NUCLEOTIDE SEQUENCE [LARGE SCALE GENOMIC DNA]</scope>
    <source>
        <strain evidence="7 8">B856</strain>
    </source>
</reference>
<evidence type="ECO:0000256" key="3">
    <source>
        <dbReference type="ARBA" id="ARBA00023004"/>
    </source>
</evidence>
<evidence type="ECO:0000259" key="5">
    <source>
        <dbReference type="Pfam" id="PF04055"/>
    </source>
</evidence>
<dbReference type="NCBIfam" id="TIGR04167">
    <property type="entry name" value="rSAM_SeCys"/>
    <property type="match status" value="1"/>
</dbReference>
<dbReference type="Pfam" id="PF04055">
    <property type="entry name" value="Radical_SAM"/>
    <property type="match status" value="1"/>
</dbReference>
<dbReference type="GO" id="GO:0046872">
    <property type="term" value="F:metal ion binding"/>
    <property type="evidence" value="ECO:0007669"/>
    <property type="project" value="UniProtKB-KW"/>
</dbReference>
<dbReference type="InterPro" id="IPR024521">
    <property type="entry name" value="ArsS-like_C"/>
</dbReference>
<dbReference type="Proteomes" id="UP000291116">
    <property type="component" value="Unassembled WGS sequence"/>
</dbReference>
<evidence type="ECO:0000256" key="2">
    <source>
        <dbReference type="ARBA" id="ARBA00022723"/>
    </source>
</evidence>
<protein>
    <recommendedName>
        <fullName evidence="9">DUF3641 domain-containing protein</fullName>
    </recommendedName>
</protein>
<feature type="domain" description="Radical SAM core" evidence="5">
    <location>
        <begin position="225"/>
        <end position="366"/>
    </location>
</feature>
<dbReference type="OrthoDB" id="418407at2759"/>
<keyword evidence="3" id="KW-0408">Iron</keyword>
<evidence type="ECO:0000313" key="8">
    <source>
        <dbReference type="Proteomes" id="UP000291116"/>
    </source>
</evidence>
<evidence type="ECO:0008006" key="9">
    <source>
        <dbReference type="Google" id="ProtNLM"/>
    </source>
</evidence>
<keyword evidence="4" id="KW-0411">Iron-sulfur</keyword>
<dbReference type="PANTHER" id="PTHR43728:SF1">
    <property type="entry name" value="FE-S OXIDOREDUCTASE"/>
    <property type="match status" value="1"/>
</dbReference>
<dbReference type="EMBL" id="CAACVS010000082">
    <property type="protein sequence ID" value="VEU36265.1"/>
    <property type="molecule type" value="Genomic_DNA"/>
</dbReference>
<dbReference type="SFLD" id="SFLDS00029">
    <property type="entry name" value="Radical_SAM"/>
    <property type="match status" value="1"/>
</dbReference>
<name>A0A448Z2N0_9STRA</name>
<gene>
    <name evidence="7" type="ORF">PSNMU_V1.4_AUG-EV-PASAV3_0029410</name>
</gene>
<dbReference type="InterPro" id="IPR007197">
    <property type="entry name" value="rSAM"/>
</dbReference>
<dbReference type="PANTHER" id="PTHR43728">
    <property type="entry name" value="SLR0304 PROTEIN"/>
    <property type="match status" value="1"/>
</dbReference>
<keyword evidence="2" id="KW-0479">Metal-binding</keyword>
<dbReference type="AlphaFoldDB" id="A0A448Z2N0"/>
<sequence>MVIHRTPNGTRRSRTNKEASPVLLAAAVVVSLAAATANTNSFVSAWTTGNSGRSTHRSHVGGIIATATALRMSAVNETESSTSASLPDFGKTTVEVDKIKLEKKRRKREPKEDYDTKVGIEENKWRRSDLFGSSLVDQTMDELKNDKDFQTTQKRIKEVGLAGISKEERKQRRRALDKLKVQPFAKFLTEQITNKKEEDAATPTIGTKSVKPYRLQRKPPTILQINIGLYCNQACGHCHVESSPLMTAEMMTAETAARCLELLKNTPSITTLDITGGAPELNKHFRYLVSTARAIRGKDLIIIDRCNLTVLQEPGQEDLVDFLKEHDVHVIASLPCYSAENVDTQRGSGVFERSIAALLALNEAGYGRDGREAETDDGPRLQLDLVYNPLGAFLPPPQENLQVQYQKQLADNFGILFDQLFTITNMPIKRFADFLHRRGELAEYMDLLVRNFNPDTVQQLMCLDTINIGWDGKIYDCDFNQQLGYAVGVDSIHRGGKTVFDIESLDDLRDVRIRTDNHCFGCTAGMGSS</sequence>
<proteinExistence type="predicted"/>